<dbReference type="Pfam" id="PF04816">
    <property type="entry name" value="TrmK"/>
    <property type="match status" value="1"/>
</dbReference>
<dbReference type="GO" id="GO:0160105">
    <property type="term" value="F:tRNA (adenine(22)-N1)-methyltransferase activity"/>
    <property type="evidence" value="ECO:0007669"/>
    <property type="project" value="InterPro"/>
</dbReference>
<dbReference type="InterPro" id="IPR006901">
    <property type="entry name" value="TrmK"/>
</dbReference>
<dbReference type="Gene3D" id="3.40.50.150">
    <property type="entry name" value="Vaccinia Virus protein VP39"/>
    <property type="match status" value="1"/>
</dbReference>
<dbReference type="Proteomes" id="UP000595254">
    <property type="component" value="Chromosome"/>
</dbReference>
<protein>
    <submittedName>
        <fullName evidence="1">tRNA (Adenine(22)-N(1))-methyltransferase TrmK</fullName>
    </submittedName>
</protein>
<organism evidence="1 2">
    <name type="scientific">Peribacillus psychrosaccharolyticus</name>
    <name type="common">Bacillus psychrosaccharolyticus</name>
    <dbReference type="NCBI Taxonomy" id="1407"/>
    <lineage>
        <taxon>Bacteria</taxon>
        <taxon>Bacillati</taxon>
        <taxon>Bacillota</taxon>
        <taxon>Bacilli</taxon>
        <taxon>Bacillales</taxon>
        <taxon>Bacillaceae</taxon>
        <taxon>Peribacillus</taxon>
    </lineage>
</organism>
<dbReference type="InterPro" id="IPR029063">
    <property type="entry name" value="SAM-dependent_MTases_sf"/>
</dbReference>
<dbReference type="PIRSF" id="PIRSF018637">
    <property type="entry name" value="TrmK"/>
    <property type="match status" value="1"/>
</dbReference>
<name>A0A974NLC5_PERPY</name>
<dbReference type="AlphaFoldDB" id="A0A974NLC5"/>
<dbReference type="RefSeq" id="WP_040376646.1">
    <property type="nucleotide sequence ID" value="NZ_CP068053.1"/>
</dbReference>
<gene>
    <name evidence="1" type="ORF">I6J18_20470</name>
</gene>
<dbReference type="EMBL" id="CP068053">
    <property type="protein sequence ID" value="QQS99928.1"/>
    <property type="molecule type" value="Genomic_DNA"/>
</dbReference>
<dbReference type="PANTHER" id="PTHR38451:SF1">
    <property type="entry name" value="TRNA (ADENINE(22)-N(1))-METHYLTRANSFERASE"/>
    <property type="match status" value="1"/>
</dbReference>
<sequence length="234" mass="26389">MNHEKLSERLERVSIHIPKDSILADIGSDHAYLPCYAIEQGLAARAIAGEVSEGPFQSACSQVKQTELDEVIEVRKGDGLDVLQEGEATCITICGMGGALISQILDRGKTKLSKVERLILQPNIAANIVRNWLKENGWELVGEDIVEEDGKIYEILIAEQGEPLRPYGDQIENGLLFGPFLLAEQSDVFKKKWNFEKSHWERILRQMPEKGENQETEAKREQLIQLIKQVKEIL</sequence>
<proteinExistence type="predicted"/>
<dbReference type="PANTHER" id="PTHR38451">
    <property type="entry name" value="TRNA (ADENINE(22)-N(1))-METHYLTRANSFERASE"/>
    <property type="match status" value="1"/>
</dbReference>
<keyword evidence="2" id="KW-1185">Reference proteome</keyword>
<dbReference type="KEGG" id="ppsr:I6J18_20470"/>
<dbReference type="SUPFAM" id="SSF53335">
    <property type="entry name" value="S-adenosyl-L-methionine-dependent methyltransferases"/>
    <property type="match status" value="1"/>
</dbReference>
<dbReference type="Gene3D" id="1.10.287.1890">
    <property type="match status" value="1"/>
</dbReference>
<evidence type="ECO:0000313" key="1">
    <source>
        <dbReference type="EMBL" id="QQS99928.1"/>
    </source>
</evidence>
<accession>A0A974NLC5</accession>
<evidence type="ECO:0000313" key="2">
    <source>
        <dbReference type="Proteomes" id="UP000595254"/>
    </source>
</evidence>
<reference evidence="1 2" key="1">
    <citation type="submission" date="2021-01" db="EMBL/GenBank/DDBJ databases">
        <title>FDA dAtabase for Regulatory Grade micrObial Sequences (FDA-ARGOS): Supporting development and validation of Infectious Disease Dx tests.</title>
        <authorList>
            <person name="Nelson B."/>
            <person name="Plummer A."/>
            <person name="Tallon L."/>
            <person name="Sadzewicz L."/>
            <person name="Zhao X."/>
            <person name="Boylan J."/>
            <person name="Ott S."/>
            <person name="Bowen H."/>
            <person name="Vavikolanu K."/>
            <person name="Mehta A."/>
            <person name="Aluvathingal J."/>
            <person name="Nadendla S."/>
            <person name="Myers T."/>
            <person name="Yan Y."/>
            <person name="Sichtig H."/>
        </authorList>
    </citation>
    <scope>NUCLEOTIDE SEQUENCE [LARGE SCALE GENOMIC DNA]</scope>
    <source>
        <strain evidence="1 2">FDAARGOS_1161</strain>
    </source>
</reference>